<sequence length="206" mass="23554">MAADMKQFQFTVPMPADSMASSYPRYLQLTCPNGRMFVFKTFTATLEDWTTLFSLVDGKHTIIISFDGADDWVGIYALLDNQFQTDRQKKNKDPIVKAIHFDVYRIIRNINISRPLYELAGQIGFFPQKCTLKTIVSVMWALDLSKLTLRFPAALCFFNNPSTLFLQSDVLAYRALDAYYPLLLFLAFGRYGFIPEVYNAPPIVSP</sequence>
<evidence type="ECO:0000313" key="2">
    <source>
        <dbReference type="WBParaSite" id="nRc.2.0.1.t30357-RA"/>
    </source>
</evidence>
<protein>
    <submittedName>
        <fullName evidence="2">Uncharacterized protein</fullName>
    </submittedName>
</protein>
<name>A0A915JXB7_ROMCU</name>
<dbReference type="AlphaFoldDB" id="A0A915JXB7"/>
<organism evidence="1 2">
    <name type="scientific">Romanomermis culicivorax</name>
    <name type="common">Nematode worm</name>
    <dbReference type="NCBI Taxonomy" id="13658"/>
    <lineage>
        <taxon>Eukaryota</taxon>
        <taxon>Metazoa</taxon>
        <taxon>Ecdysozoa</taxon>
        <taxon>Nematoda</taxon>
        <taxon>Enoplea</taxon>
        <taxon>Dorylaimia</taxon>
        <taxon>Mermithida</taxon>
        <taxon>Mermithoidea</taxon>
        <taxon>Mermithidae</taxon>
        <taxon>Romanomermis</taxon>
    </lineage>
</organism>
<proteinExistence type="predicted"/>
<keyword evidence="1" id="KW-1185">Reference proteome</keyword>
<dbReference type="Proteomes" id="UP000887565">
    <property type="component" value="Unplaced"/>
</dbReference>
<accession>A0A915JXB7</accession>
<dbReference type="WBParaSite" id="nRc.2.0.1.t30357-RA">
    <property type="protein sequence ID" value="nRc.2.0.1.t30357-RA"/>
    <property type="gene ID" value="nRc.2.0.1.g30357"/>
</dbReference>
<reference evidence="2" key="1">
    <citation type="submission" date="2022-11" db="UniProtKB">
        <authorList>
            <consortium name="WormBaseParasite"/>
        </authorList>
    </citation>
    <scope>IDENTIFICATION</scope>
</reference>
<evidence type="ECO:0000313" key="1">
    <source>
        <dbReference type="Proteomes" id="UP000887565"/>
    </source>
</evidence>